<protein>
    <recommendedName>
        <fullName evidence="3">Protein-S-isoprenylcysteine O-methyltransferase</fullName>
    </recommendedName>
</protein>
<sequence>MLKAHRLSLIGSKDAPTKLLKSGPWHHIRHPFYTSYMINIICIALASAPTTRNRLIAAASAMGVCVVWAFAATREEAKFEQSKLKGEYEAYKRQTGMLIPRLTITVCQKRRLE</sequence>
<dbReference type="RefSeq" id="XP_025368318.1">
    <property type="nucleotide sequence ID" value="XM_025511954.1"/>
</dbReference>
<organism evidence="1 2">
    <name type="scientific">Ceraceosorus guamensis</name>
    <dbReference type="NCBI Taxonomy" id="1522189"/>
    <lineage>
        <taxon>Eukaryota</taxon>
        <taxon>Fungi</taxon>
        <taxon>Dikarya</taxon>
        <taxon>Basidiomycota</taxon>
        <taxon>Ustilaginomycotina</taxon>
        <taxon>Exobasidiomycetes</taxon>
        <taxon>Ceraceosorales</taxon>
        <taxon>Ceraceosoraceae</taxon>
        <taxon>Ceraceosorus</taxon>
    </lineage>
</organism>
<gene>
    <name evidence="1" type="ORF">IE81DRAFT_292336</name>
</gene>
<evidence type="ECO:0000313" key="1">
    <source>
        <dbReference type="EMBL" id="PWN41158.1"/>
    </source>
</evidence>
<accession>A0A316VW39</accession>
<evidence type="ECO:0008006" key="3">
    <source>
        <dbReference type="Google" id="ProtNLM"/>
    </source>
</evidence>
<dbReference type="EMBL" id="KZ819398">
    <property type="protein sequence ID" value="PWN41158.1"/>
    <property type="molecule type" value="Genomic_DNA"/>
</dbReference>
<proteinExistence type="predicted"/>
<dbReference type="OrthoDB" id="422086at2759"/>
<evidence type="ECO:0000313" key="2">
    <source>
        <dbReference type="Proteomes" id="UP000245783"/>
    </source>
</evidence>
<dbReference type="Gene3D" id="1.20.120.1630">
    <property type="match status" value="1"/>
</dbReference>
<keyword evidence="2" id="KW-1185">Reference proteome</keyword>
<dbReference type="Pfam" id="PF06966">
    <property type="entry name" value="DUF1295"/>
    <property type="match status" value="1"/>
</dbReference>
<dbReference type="InterPro" id="IPR010721">
    <property type="entry name" value="UstE-like"/>
</dbReference>
<dbReference type="AlphaFoldDB" id="A0A316VW39"/>
<dbReference type="Proteomes" id="UP000245783">
    <property type="component" value="Unassembled WGS sequence"/>
</dbReference>
<reference evidence="1 2" key="1">
    <citation type="journal article" date="2018" name="Mol. Biol. Evol.">
        <title>Broad Genomic Sampling Reveals a Smut Pathogenic Ancestry of the Fungal Clade Ustilaginomycotina.</title>
        <authorList>
            <person name="Kijpornyongpan T."/>
            <person name="Mondo S.J."/>
            <person name="Barry K."/>
            <person name="Sandor L."/>
            <person name="Lee J."/>
            <person name="Lipzen A."/>
            <person name="Pangilinan J."/>
            <person name="LaButti K."/>
            <person name="Hainaut M."/>
            <person name="Henrissat B."/>
            <person name="Grigoriev I.V."/>
            <person name="Spatafora J.W."/>
            <person name="Aime M.C."/>
        </authorList>
    </citation>
    <scope>NUCLEOTIDE SEQUENCE [LARGE SCALE GENOMIC DNA]</scope>
    <source>
        <strain evidence="1 2">MCA 4658</strain>
    </source>
</reference>
<name>A0A316VW39_9BASI</name>
<dbReference type="InParanoid" id="A0A316VW39"/>
<dbReference type="GeneID" id="37033824"/>